<protein>
    <submittedName>
        <fullName evidence="2">YsnF/AvaK domain-containing protein</fullName>
    </submittedName>
</protein>
<dbReference type="Pfam" id="PF09557">
    <property type="entry name" value="DUF2382"/>
    <property type="match status" value="1"/>
</dbReference>
<accession>A0AA47EFC0</accession>
<dbReference type="RefSeq" id="WP_253200291.1">
    <property type="nucleotide sequence ID" value="NZ_CP086239.1"/>
</dbReference>
<dbReference type="Proteomes" id="UP001164733">
    <property type="component" value="Chromosome"/>
</dbReference>
<dbReference type="PANTHER" id="PTHR38463:SF1">
    <property type="entry name" value="STRESS RESPONSE PROTEIN YSNF"/>
    <property type="match status" value="1"/>
</dbReference>
<dbReference type="EMBL" id="CP086239">
    <property type="protein sequence ID" value="WAG58976.1"/>
    <property type="molecule type" value="Genomic_DNA"/>
</dbReference>
<sequence>MATFQIKKEQLDIAKKWLQTGEVNIYREAFTEEKTFTVPVKREELVIKKKVLSSADSEIKNMPTEIIRIPLSEEHVEFTKHKVNLEEVSIYKQQIQDIKHIEETLKREALKVKISDSLKFLDNSNSKHS</sequence>
<dbReference type="AlphaFoldDB" id="A0AA47EFC0"/>
<name>A0AA47EFC0_9CLOT</name>
<evidence type="ECO:0000313" key="3">
    <source>
        <dbReference type="Proteomes" id="UP001164733"/>
    </source>
</evidence>
<feature type="domain" description="DUF2382" evidence="1">
    <location>
        <begin position="5"/>
        <end position="112"/>
    </location>
</feature>
<organism evidence="2 3">
    <name type="scientific">Clostridium estertheticum</name>
    <dbReference type="NCBI Taxonomy" id="238834"/>
    <lineage>
        <taxon>Bacteria</taxon>
        <taxon>Bacillati</taxon>
        <taxon>Bacillota</taxon>
        <taxon>Clostridia</taxon>
        <taxon>Eubacteriales</taxon>
        <taxon>Clostridiaceae</taxon>
        <taxon>Clostridium</taxon>
    </lineage>
</organism>
<gene>
    <name evidence="2" type="ORF">LL038_15150</name>
</gene>
<proteinExistence type="predicted"/>
<dbReference type="InterPro" id="IPR019060">
    <property type="entry name" value="DUF2382"/>
</dbReference>
<dbReference type="PANTHER" id="PTHR38463">
    <property type="entry name" value="STRESS RESPONSE PROTEIN YSNF"/>
    <property type="match status" value="1"/>
</dbReference>
<reference evidence="2" key="1">
    <citation type="submission" date="2021-11" db="EMBL/GenBank/DDBJ databases">
        <title>Clostridia strains as spoilage organisms.</title>
        <authorList>
            <person name="Wambui J."/>
            <person name="Stevens M.J.A."/>
            <person name="Stephan R."/>
        </authorList>
    </citation>
    <scope>NUCLEOTIDE SEQUENCE</scope>
    <source>
        <strain evidence="2">CF009</strain>
    </source>
</reference>
<dbReference type="NCBIfam" id="TIGR02271">
    <property type="entry name" value="YsnF/AvaK domain"/>
    <property type="match status" value="1"/>
</dbReference>
<evidence type="ECO:0000313" key="2">
    <source>
        <dbReference type="EMBL" id="WAG58976.1"/>
    </source>
</evidence>
<evidence type="ECO:0000259" key="1">
    <source>
        <dbReference type="Pfam" id="PF09557"/>
    </source>
</evidence>
<dbReference type="InterPro" id="IPR052967">
    <property type="entry name" value="Stress_Response_Assoc"/>
</dbReference>